<evidence type="ECO:0000256" key="2">
    <source>
        <dbReference type="ARBA" id="ARBA00022679"/>
    </source>
</evidence>
<accession>A0A840SMC1</accession>
<dbReference type="PANTHER" id="PTHR12526:SF510">
    <property type="entry name" value="D-INOSITOL 3-PHOSPHATE GLYCOSYLTRANSFERASE"/>
    <property type="match status" value="1"/>
</dbReference>
<protein>
    <submittedName>
        <fullName evidence="4">Glycosyltransferase involved in cell wall biosynthesis</fullName>
    </submittedName>
</protein>
<dbReference type="Gene3D" id="3.40.50.2000">
    <property type="entry name" value="Glycogen Phosphorylase B"/>
    <property type="match status" value="2"/>
</dbReference>
<keyword evidence="1" id="KW-0328">Glycosyltransferase</keyword>
<dbReference type="Proteomes" id="UP000549457">
    <property type="component" value="Unassembled WGS sequence"/>
</dbReference>
<dbReference type="CDD" id="cd03801">
    <property type="entry name" value="GT4_PimA-like"/>
    <property type="match status" value="1"/>
</dbReference>
<reference evidence="4 5" key="1">
    <citation type="submission" date="2020-08" db="EMBL/GenBank/DDBJ databases">
        <title>Genomic Encyclopedia of Type Strains, Phase IV (KMG-IV): sequencing the most valuable type-strain genomes for metagenomic binning, comparative biology and taxonomic classification.</title>
        <authorList>
            <person name="Goeker M."/>
        </authorList>
    </citation>
    <scope>NUCLEOTIDE SEQUENCE [LARGE SCALE GENOMIC DNA]</scope>
    <source>
        <strain evidence="4 5">DSM 101730</strain>
    </source>
</reference>
<dbReference type="AlphaFoldDB" id="A0A840SMC1"/>
<feature type="domain" description="Glycosyltransferase subfamily 4-like N-terminal" evidence="3">
    <location>
        <begin position="11"/>
        <end position="162"/>
    </location>
</feature>
<evidence type="ECO:0000259" key="3">
    <source>
        <dbReference type="Pfam" id="PF13579"/>
    </source>
</evidence>
<evidence type="ECO:0000256" key="1">
    <source>
        <dbReference type="ARBA" id="ARBA00022676"/>
    </source>
</evidence>
<dbReference type="Pfam" id="PF13692">
    <property type="entry name" value="Glyco_trans_1_4"/>
    <property type="match status" value="1"/>
</dbReference>
<dbReference type="PANTHER" id="PTHR12526">
    <property type="entry name" value="GLYCOSYLTRANSFERASE"/>
    <property type="match status" value="1"/>
</dbReference>
<dbReference type="SUPFAM" id="SSF53756">
    <property type="entry name" value="UDP-Glycosyltransferase/glycogen phosphorylase"/>
    <property type="match status" value="1"/>
</dbReference>
<dbReference type="GO" id="GO:0016757">
    <property type="term" value="F:glycosyltransferase activity"/>
    <property type="evidence" value="ECO:0007669"/>
    <property type="project" value="UniProtKB-KW"/>
</dbReference>
<name>A0A840SMC1_9RHOB</name>
<keyword evidence="5" id="KW-1185">Reference proteome</keyword>
<evidence type="ECO:0000313" key="5">
    <source>
        <dbReference type="Proteomes" id="UP000549457"/>
    </source>
</evidence>
<evidence type="ECO:0000313" key="4">
    <source>
        <dbReference type="EMBL" id="MBB5222134.1"/>
    </source>
</evidence>
<dbReference type="EMBL" id="JACHFM010000002">
    <property type="protein sequence ID" value="MBB5222134.1"/>
    <property type="molecule type" value="Genomic_DNA"/>
</dbReference>
<dbReference type="InterPro" id="IPR028098">
    <property type="entry name" value="Glyco_trans_4-like_N"/>
</dbReference>
<organism evidence="4 5">
    <name type="scientific">Amaricoccus macauensis</name>
    <dbReference type="NCBI Taxonomy" id="57001"/>
    <lineage>
        <taxon>Bacteria</taxon>
        <taxon>Pseudomonadati</taxon>
        <taxon>Pseudomonadota</taxon>
        <taxon>Alphaproteobacteria</taxon>
        <taxon>Rhodobacterales</taxon>
        <taxon>Paracoccaceae</taxon>
        <taxon>Amaricoccus</taxon>
    </lineage>
</organism>
<comment type="caution">
    <text evidence="4">The sequence shown here is derived from an EMBL/GenBank/DDBJ whole genome shotgun (WGS) entry which is preliminary data.</text>
</comment>
<gene>
    <name evidence="4" type="ORF">HNP73_002070</name>
</gene>
<dbReference type="RefSeq" id="WP_184148550.1">
    <property type="nucleotide sequence ID" value="NZ_JACHFM010000002.1"/>
</dbReference>
<sequence>MKPLLLVSEIEDYTISFANGLARHVPVILGVPARRYASFASCFHPGVDLRLLDWPRHSSPKNPAFLMSLTRLVRREQPSIVHLLSNNTIWLNFAAPLWRPIPLLTTVHDVRVHPGDHETKVLPNWATTMIARQSDGIVVHGEGLRTLAVDRFRKPAERVHVLAHPSIQRYTELAANEGLRPALNRPFTLLLFGRIMAYKGLTTLLRAEKALGDRVPDLRVVIAGRGDDPMMFRDEMGDPARYEVHHGYVEDRKTAQLFLDCDAVVLPYSEASQSGVLNLAAAFGKPVIVTDVGELRATVEPNGLGLVVPPDDPAALADAIASLANGPERLAALGTQARAWADGPNAPETVGAHAVDLYRRIIREHGR</sequence>
<proteinExistence type="predicted"/>
<keyword evidence="2 4" id="KW-0808">Transferase</keyword>
<dbReference type="Pfam" id="PF13579">
    <property type="entry name" value="Glyco_trans_4_4"/>
    <property type="match status" value="1"/>
</dbReference>